<accession>M5RA01</accession>
<protein>
    <recommendedName>
        <fullName evidence="3">PH domain-containing protein</fullName>
    </recommendedName>
</protein>
<keyword evidence="2" id="KW-1185">Reference proteome</keyword>
<evidence type="ECO:0008006" key="3">
    <source>
        <dbReference type="Google" id="ProtNLM"/>
    </source>
</evidence>
<name>M5RA01_9BACT</name>
<sequence length="57" mass="6398">MAHATHADDFVKARGQHIEITSDVASESEINQWVSSFDSAVDQWRAFWGLPEHALDS</sequence>
<gene>
    <name evidence="1" type="ORF">RMSM_07189</name>
</gene>
<comment type="caution">
    <text evidence="1">The sequence shown here is derived from an EMBL/GenBank/DDBJ whole genome shotgun (WGS) entry which is preliminary data.</text>
</comment>
<proteinExistence type="predicted"/>
<dbReference type="Proteomes" id="UP000011991">
    <property type="component" value="Unassembled WGS sequence"/>
</dbReference>
<feature type="non-terminal residue" evidence="1">
    <location>
        <position position="57"/>
    </location>
</feature>
<evidence type="ECO:0000313" key="2">
    <source>
        <dbReference type="Proteomes" id="UP000011991"/>
    </source>
</evidence>
<reference evidence="1 2" key="1">
    <citation type="journal article" date="2013" name="Mar. Genomics">
        <title>Expression of sulfatases in Rhodopirellula baltica and the diversity of sulfatases in the genus Rhodopirellula.</title>
        <authorList>
            <person name="Wegner C.E."/>
            <person name="Richter-Heitmann T."/>
            <person name="Klindworth A."/>
            <person name="Klockow C."/>
            <person name="Richter M."/>
            <person name="Achstetter T."/>
            <person name="Glockner F.O."/>
            <person name="Harder J."/>
        </authorList>
    </citation>
    <scope>NUCLEOTIDE SEQUENCE [LARGE SCALE GENOMIC DNA]</scope>
    <source>
        <strain evidence="1 2">SM1</strain>
    </source>
</reference>
<dbReference type="AlphaFoldDB" id="M5RA01"/>
<evidence type="ECO:0000313" key="1">
    <source>
        <dbReference type="EMBL" id="EMI15876.1"/>
    </source>
</evidence>
<organism evidence="1 2">
    <name type="scientific">Rhodopirellula maiorica SM1</name>
    <dbReference type="NCBI Taxonomy" id="1265738"/>
    <lineage>
        <taxon>Bacteria</taxon>
        <taxon>Pseudomonadati</taxon>
        <taxon>Planctomycetota</taxon>
        <taxon>Planctomycetia</taxon>
        <taxon>Pirellulales</taxon>
        <taxon>Pirellulaceae</taxon>
        <taxon>Novipirellula</taxon>
    </lineage>
</organism>
<dbReference type="EMBL" id="ANOG01001026">
    <property type="protein sequence ID" value="EMI15876.1"/>
    <property type="molecule type" value="Genomic_DNA"/>
</dbReference>